<evidence type="ECO:0000256" key="9">
    <source>
        <dbReference type="ARBA" id="ARBA00022842"/>
    </source>
</evidence>
<evidence type="ECO:0000256" key="3">
    <source>
        <dbReference type="ARBA" id="ARBA00022723"/>
    </source>
</evidence>
<feature type="coiled-coil region" evidence="13">
    <location>
        <begin position="455"/>
        <end position="517"/>
    </location>
</feature>
<dbReference type="EMBL" id="JAUUTY010000004">
    <property type="protein sequence ID" value="KAK1650731.1"/>
    <property type="molecule type" value="Genomic_DNA"/>
</dbReference>
<dbReference type="SUPFAM" id="SSF53098">
    <property type="entry name" value="Ribonuclease H-like"/>
    <property type="match status" value="1"/>
</dbReference>
<feature type="domain" description="C3H1-type" evidence="15">
    <location>
        <begin position="638"/>
        <end position="666"/>
    </location>
</feature>
<comment type="similarity">
    <text evidence="11">Belongs to the exonuclease superfamily. TREX family.</text>
</comment>
<comment type="cofactor">
    <cofactor evidence="1">
        <name>Mg(2+)</name>
        <dbReference type="ChEBI" id="CHEBI:18420"/>
    </cofactor>
</comment>
<dbReference type="FunFam" id="3.30.420.10:FF:000081">
    <property type="entry name" value="Exonuclease DPD1 chloroplastic/mitochondrial"/>
    <property type="match status" value="1"/>
</dbReference>
<dbReference type="FunFam" id="4.10.1000.10:FF:000001">
    <property type="entry name" value="zinc finger CCCH domain-containing protein 15-like"/>
    <property type="match status" value="1"/>
</dbReference>
<dbReference type="Pfam" id="PF00642">
    <property type="entry name" value="zf-CCCH"/>
    <property type="match status" value="1"/>
</dbReference>
<dbReference type="Gene3D" id="3.30.420.10">
    <property type="entry name" value="Ribonuclease H-like superfamily/Ribonuclease H"/>
    <property type="match status" value="1"/>
</dbReference>
<evidence type="ECO:0000256" key="4">
    <source>
        <dbReference type="ARBA" id="ARBA00022737"/>
    </source>
</evidence>
<dbReference type="GO" id="GO:0003677">
    <property type="term" value="F:DNA binding"/>
    <property type="evidence" value="ECO:0007669"/>
    <property type="project" value="UniProtKB-KW"/>
</dbReference>
<keyword evidence="7 12" id="KW-0862">Zinc</keyword>
<keyword evidence="9" id="KW-0460">Magnesium</keyword>
<keyword evidence="2" id="KW-0540">Nuclease</keyword>
<dbReference type="Gene3D" id="4.10.1000.10">
    <property type="entry name" value="Zinc finger, CCCH-type"/>
    <property type="match status" value="2"/>
</dbReference>
<organism evidence="16 17">
    <name type="scientific">Lolium multiflorum</name>
    <name type="common">Italian ryegrass</name>
    <name type="synonym">Lolium perenne subsp. multiflorum</name>
    <dbReference type="NCBI Taxonomy" id="4521"/>
    <lineage>
        <taxon>Eukaryota</taxon>
        <taxon>Viridiplantae</taxon>
        <taxon>Streptophyta</taxon>
        <taxon>Embryophyta</taxon>
        <taxon>Tracheophyta</taxon>
        <taxon>Spermatophyta</taxon>
        <taxon>Magnoliopsida</taxon>
        <taxon>Liliopsida</taxon>
        <taxon>Poales</taxon>
        <taxon>Poaceae</taxon>
        <taxon>BOP clade</taxon>
        <taxon>Pooideae</taxon>
        <taxon>Poodae</taxon>
        <taxon>Poeae</taxon>
        <taxon>Poeae Chloroplast Group 2 (Poeae type)</taxon>
        <taxon>Loliodinae</taxon>
        <taxon>Loliinae</taxon>
        <taxon>Lolium</taxon>
    </lineage>
</organism>
<dbReference type="InterPro" id="IPR013520">
    <property type="entry name" value="Ribonucl_H"/>
</dbReference>
<evidence type="ECO:0000256" key="11">
    <source>
        <dbReference type="ARBA" id="ARBA00025769"/>
    </source>
</evidence>
<dbReference type="PANTHER" id="PTHR13058">
    <property type="entry name" value="THREE PRIME REPAIR EXONUCLEASE 1, 2"/>
    <property type="match status" value="1"/>
</dbReference>
<evidence type="ECO:0000256" key="7">
    <source>
        <dbReference type="ARBA" id="ARBA00022833"/>
    </source>
</evidence>
<dbReference type="CDD" id="cd06127">
    <property type="entry name" value="DEDDh"/>
    <property type="match status" value="1"/>
</dbReference>
<dbReference type="FunFam" id="4.10.1000.10:FF:000002">
    <property type="entry name" value="Zinc finger protein 36, C3H1 type-like 1"/>
    <property type="match status" value="1"/>
</dbReference>
<keyword evidence="4" id="KW-0677">Repeat</keyword>
<evidence type="ECO:0000256" key="1">
    <source>
        <dbReference type="ARBA" id="ARBA00001946"/>
    </source>
</evidence>
<dbReference type="InterPro" id="IPR000571">
    <property type="entry name" value="Znf_CCCH"/>
</dbReference>
<dbReference type="InterPro" id="IPR036397">
    <property type="entry name" value="RNaseH_sf"/>
</dbReference>
<feature type="zinc finger region" description="C3H1-type" evidence="12">
    <location>
        <begin position="638"/>
        <end position="666"/>
    </location>
</feature>
<dbReference type="InterPro" id="IPR012337">
    <property type="entry name" value="RNaseH-like_sf"/>
</dbReference>
<proteinExistence type="inferred from homology"/>
<evidence type="ECO:0000313" key="17">
    <source>
        <dbReference type="Proteomes" id="UP001231189"/>
    </source>
</evidence>
<keyword evidence="10" id="KW-0238">DNA-binding</keyword>
<keyword evidence="17" id="KW-1185">Reference proteome</keyword>
<evidence type="ECO:0000313" key="16">
    <source>
        <dbReference type="EMBL" id="KAK1650731.1"/>
    </source>
</evidence>
<keyword evidence="6" id="KW-0378">Hydrolase</keyword>
<evidence type="ECO:0000256" key="8">
    <source>
        <dbReference type="ARBA" id="ARBA00022839"/>
    </source>
</evidence>
<evidence type="ECO:0000259" key="15">
    <source>
        <dbReference type="PROSITE" id="PS50103"/>
    </source>
</evidence>
<feature type="domain" description="C3H1-type" evidence="15">
    <location>
        <begin position="601"/>
        <end position="628"/>
    </location>
</feature>
<dbReference type="PANTHER" id="PTHR13058:SF19">
    <property type="entry name" value="LD40940P"/>
    <property type="match status" value="1"/>
</dbReference>
<dbReference type="SUPFAM" id="SSF90229">
    <property type="entry name" value="CCCH zinc finger"/>
    <property type="match status" value="2"/>
</dbReference>
<keyword evidence="5 12" id="KW-0863">Zinc-finger</keyword>
<evidence type="ECO:0000256" key="5">
    <source>
        <dbReference type="ARBA" id="ARBA00022771"/>
    </source>
</evidence>
<evidence type="ECO:0000256" key="13">
    <source>
        <dbReference type="SAM" id="Coils"/>
    </source>
</evidence>
<feature type="zinc finger region" description="C3H1-type" evidence="12">
    <location>
        <begin position="601"/>
        <end position="628"/>
    </location>
</feature>
<reference evidence="16" key="1">
    <citation type="submission" date="2023-07" db="EMBL/GenBank/DDBJ databases">
        <title>A chromosome-level genome assembly of Lolium multiflorum.</title>
        <authorList>
            <person name="Chen Y."/>
            <person name="Copetti D."/>
            <person name="Kolliker R."/>
            <person name="Studer B."/>
        </authorList>
    </citation>
    <scope>NUCLEOTIDE SEQUENCE</scope>
    <source>
        <strain evidence="16">02402/16</strain>
        <tissue evidence="16">Leaf</tissue>
    </source>
</reference>
<dbReference type="AlphaFoldDB" id="A0AAD8WBT6"/>
<evidence type="ECO:0000256" key="6">
    <source>
        <dbReference type="ARBA" id="ARBA00022801"/>
    </source>
</evidence>
<dbReference type="SMART" id="SM00479">
    <property type="entry name" value="EXOIII"/>
    <property type="match status" value="1"/>
</dbReference>
<dbReference type="GO" id="GO:0005737">
    <property type="term" value="C:cytoplasm"/>
    <property type="evidence" value="ECO:0007669"/>
    <property type="project" value="TreeGrafter"/>
</dbReference>
<keyword evidence="3 12" id="KW-0479">Metal-binding</keyword>
<accession>A0AAD8WBT6</accession>
<keyword evidence="8" id="KW-0269">Exonuclease</keyword>
<keyword evidence="13" id="KW-0175">Coiled coil</keyword>
<dbReference type="InterPro" id="IPR036855">
    <property type="entry name" value="Znf_CCCH_sf"/>
</dbReference>
<dbReference type="PROSITE" id="PS50103">
    <property type="entry name" value="ZF_C3H1"/>
    <property type="match status" value="2"/>
</dbReference>
<feature type="region of interest" description="Disordered" evidence="14">
    <location>
        <begin position="400"/>
        <end position="442"/>
    </location>
</feature>
<evidence type="ECO:0000256" key="10">
    <source>
        <dbReference type="ARBA" id="ARBA00023125"/>
    </source>
</evidence>
<dbReference type="GO" id="GO:0006308">
    <property type="term" value="P:DNA catabolic process"/>
    <property type="evidence" value="ECO:0007669"/>
    <property type="project" value="TreeGrafter"/>
</dbReference>
<dbReference type="Pfam" id="PF00929">
    <property type="entry name" value="RNase_T"/>
    <property type="match status" value="1"/>
</dbReference>
<comment type="caution">
    <text evidence="16">The sequence shown here is derived from an EMBL/GenBank/DDBJ whole genome shotgun (WGS) entry which is preliminary data.</text>
</comment>
<evidence type="ECO:0000256" key="14">
    <source>
        <dbReference type="SAM" id="MobiDB-lite"/>
    </source>
</evidence>
<dbReference type="SMART" id="SM00356">
    <property type="entry name" value="ZnF_C3H1"/>
    <property type="match status" value="2"/>
</dbReference>
<protein>
    <recommendedName>
        <fullName evidence="15">C3H1-type domain-containing protein</fullName>
    </recommendedName>
</protein>
<dbReference type="GO" id="GO:0008270">
    <property type="term" value="F:zinc ion binding"/>
    <property type="evidence" value="ECO:0007669"/>
    <property type="project" value="UniProtKB-KW"/>
</dbReference>
<gene>
    <name evidence="16" type="ORF">QYE76_068536</name>
</gene>
<dbReference type="GO" id="GO:0008296">
    <property type="term" value="F:3'-5'-DNA exonuclease activity"/>
    <property type="evidence" value="ECO:0007669"/>
    <property type="project" value="TreeGrafter"/>
</dbReference>
<dbReference type="InterPro" id="IPR040393">
    <property type="entry name" value="TREX1/2"/>
</dbReference>
<feature type="region of interest" description="Disordered" evidence="14">
    <location>
        <begin position="523"/>
        <end position="544"/>
    </location>
</feature>
<evidence type="ECO:0000256" key="2">
    <source>
        <dbReference type="ARBA" id="ARBA00022722"/>
    </source>
</evidence>
<evidence type="ECO:0000256" key="12">
    <source>
        <dbReference type="PROSITE-ProRule" id="PRU00723"/>
    </source>
</evidence>
<dbReference type="Proteomes" id="UP001231189">
    <property type="component" value="Unassembled WGS sequence"/>
</dbReference>
<name>A0AAD8WBT6_LOLMU</name>
<sequence length="672" mass="75007">MSLYSICCGNFHQLRNSIGQSCSIRFLKYNSRITSENVLQNRRHKTRPFSTSVLVRSTRKACKQSFSNNRHLHGGSVESSIEVFKQSDLHHLKPLQCYDIQEKVSGSKTECPATILVFDIETTGFSRRGDRVIEFAARDLAGGKNSTFQTLINPEREIRNTAVHGISTSMVRGSDVPRFGEFIPILLQYVWSRQVAGKPIMWVAHNGKSFDVPFLIFEFERCKQEMPGDWLFVDTLPIARQLVESNGKKISSASMSALIERYKIPVDGDAHRAMRDVTALCYVLQKLTFELKLTVPQLLEKSSRMSLYRQITERKVDPALRLVGKKRTGLYLRRANQVTLTCLSSLKPQRLPLLPSNFQTPTDDGDAKAMEGELGLLGHHSPAGSSCVSSEVFGSPIPASPREKLLLDSSPSSCVSDGRSKGGRPSSPTRMGKTLDSPASCVSDDGRYVSPLRVSAEQEREAREAEMLLRAIAERYDECFLRLRDATAEVADLRLERLRLRAENVQLSLLLEELEASQGNLAYAAAPTPPPKPAEEAAARGGAPKSISIRSKCYLSQLKQPQGEAEAQRLRVRPPPPIEEAAEDEAQGDGELEVEAYRQGTHKTELCNKWEQGACPYADRCRFAHGLQDMRPVIRHPRYKTQPCQMFAAASGCPYGHRCHFRHSPAPAMESY</sequence>